<dbReference type="PANTHER" id="PTHR12354:SF1">
    <property type="entry name" value="INTERFERON-RELATED DEVELOPMENTAL REGULATOR 1"/>
    <property type="match status" value="1"/>
</dbReference>
<gene>
    <name evidence="2" type="ORF">ACAOBT_LOCUS14810</name>
</gene>
<evidence type="ECO:0000259" key="1">
    <source>
        <dbReference type="Pfam" id="PF05004"/>
    </source>
</evidence>
<comment type="caution">
    <text evidence="2">The sequence shown here is derived from an EMBL/GenBank/DDBJ whole genome shotgun (WGS) entry which is preliminary data.</text>
</comment>
<accession>A0A9P0KWW8</accession>
<dbReference type="Proteomes" id="UP001152888">
    <property type="component" value="Unassembled WGS sequence"/>
</dbReference>
<dbReference type="InterPro" id="IPR039777">
    <property type="entry name" value="IFRD"/>
</dbReference>
<keyword evidence="3" id="KW-1185">Reference proteome</keyword>
<feature type="domain" description="Interferon-related developmental regulator N-terminal" evidence="1">
    <location>
        <begin position="1"/>
        <end position="64"/>
    </location>
</feature>
<organism evidence="2 3">
    <name type="scientific">Acanthoscelides obtectus</name>
    <name type="common">Bean weevil</name>
    <name type="synonym">Bruchus obtectus</name>
    <dbReference type="NCBI Taxonomy" id="200917"/>
    <lineage>
        <taxon>Eukaryota</taxon>
        <taxon>Metazoa</taxon>
        <taxon>Ecdysozoa</taxon>
        <taxon>Arthropoda</taxon>
        <taxon>Hexapoda</taxon>
        <taxon>Insecta</taxon>
        <taxon>Pterygota</taxon>
        <taxon>Neoptera</taxon>
        <taxon>Endopterygota</taxon>
        <taxon>Coleoptera</taxon>
        <taxon>Polyphaga</taxon>
        <taxon>Cucujiformia</taxon>
        <taxon>Chrysomeloidea</taxon>
        <taxon>Chrysomelidae</taxon>
        <taxon>Bruchinae</taxon>
        <taxon>Bruchini</taxon>
        <taxon>Acanthoscelides</taxon>
    </lineage>
</organism>
<evidence type="ECO:0000313" key="3">
    <source>
        <dbReference type="Proteomes" id="UP001152888"/>
    </source>
</evidence>
<reference evidence="2" key="1">
    <citation type="submission" date="2022-03" db="EMBL/GenBank/DDBJ databases">
        <authorList>
            <person name="Sayadi A."/>
        </authorList>
    </citation>
    <scope>NUCLEOTIDE SEQUENCE</scope>
</reference>
<dbReference type="Pfam" id="PF05004">
    <property type="entry name" value="IFRD"/>
    <property type="match status" value="1"/>
</dbReference>
<evidence type="ECO:0000313" key="2">
    <source>
        <dbReference type="EMBL" id="CAH1982064.1"/>
    </source>
</evidence>
<protein>
    <recommendedName>
        <fullName evidence="1">Interferon-related developmental regulator N-terminal domain-containing protein</fullName>
    </recommendedName>
</protein>
<dbReference type="OrthoDB" id="18978at2759"/>
<sequence length="146" mass="16969">MSAGEALALVYELGRNNDEDFEEDFAMDITETLKQLATDSHKYRAKKDRKQQRATFRDILQFIESDTVPEIQVKFGKEVLVLDTWTRRKQYDTLCNILGPSINIHLTENELLRDIFEIVGPPPTTEIPTYAQNQMERNRKVIKLVP</sequence>
<dbReference type="EMBL" id="CAKOFQ010006916">
    <property type="protein sequence ID" value="CAH1982064.1"/>
    <property type="molecule type" value="Genomic_DNA"/>
</dbReference>
<dbReference type="InterPro" id="IPR007701">
    <property type="entry name" value="Interferon-rel_develop_reg_N"/>
</dbReference>
<dbReference type="AlphaFoldDB" id="A0A9P0KWW8"/>
<dbReference type="PANTHER" id="PTHR12354">
    <property type="entry name" value="INTERFERON-RELATED DEVELOPMENTAL REGULATOR"/>
    <property type="match status" value="1"/>
</dbReference>
<name>A0A9P0KWW8_ACAOB</name>
<proteinExistence type="predicted"/>